<reference evidence="1" key="1">
    <citation type="journal article" date="2020" name="Stud. Mycol.">
        <title>101 Dothideomycetes genomes: a test case for predicting lifestyles and emergence of pathogens.</title>
        <authorList>
            <person name="Haridas S."/>
            <person name="Albert R."/>
            <person name="Binder M."/>
            <person name="Bloem J."/>
            <person name="Labutti K."/>
            <person name="Salamov A."/>
            <person name="Andreopoulos B."/>
            <person name="Baker S."/>
            <person name="Barry K."/>
            <person name="Bills G."/>
            <person name="Bluhm B."/>
            <person name="Cannon C."/>
            <person name="Castanera R."/>
            <person name="Culley D."/>
            <person name="Daum C."/>
            <person name="Ezra D."/>
            <person name="Gonzalez J."/>
            <person name="Henrissat B."/>
            <person name="Kuo A."/>
            <person name="Liang C."/>
            <person name="Lipzen A."/>
            <person name="Lutzoni F."/>
            <person name="Magnuson J."/>
            <person name="Mondo S."/>
            <person name="Nolan M."/>
            <person name="Ohm R."/>
            <person name="Pangilinan J."/>
            <person name="Park H.-J."/>
            <person name="Ramirez L."/>
            <person name="Alfaro M."/>
            <person name="Sun H."/>
            <person name="Tritt A."/>
            <person name="Yoshinaga Y."/>
            <person name="Zwiers L.-H."/>
            <person name="Turgeon B."/>
            <person name="Goodwin S."/>
            <person name="Spatafora J."/>
            <person name="Crous P."/>
            <person name="Grigoriev I."/>
        </authorList>
    </citation>
    <scope>NUCLEOTIDE SEQUENCE</scope>
    <source>
        <strain evidence="1">CBS 123094</strain>
    </source>
</reference>
<protein>
    <submittedName>
        <fullName evidence="1">Uncharacterized protein</fullName>
    </submittedName>
</protein>
<keyword evidence="2" id="KW-1185">Reference proteome</keyword>
<dbReference type="AlphaFoldDB" id="A0A6A5VWQ0"/>
<dbReference type="Proteomes" id="UP000799779">
    <property type="component" value="Unassembled WGS sequence"/>
</dbReference>
<evidence type="ECO:0000313" key="1">
    <source>
        <dbReference type="EMBL" id="KAF1993148.1"/>
    </source>
</evidence>
<name>A0A6A5VWQ0_9PLEO</name>
<dbReference type="EMBL" id="ML977726">
    <property type="protein sequence ID" value="KAF1993148.1"/>
    <property type="molecule type" value="Genomic_DNA"/>
</dbReference>
<proteinExistence type="predicted"/>
<organism evidence="1 2">
    <name type="scientific">Amniculicola lignicola CBS 123094</name>
    <dbReference type="NCBI Taxonomy" id="1392246"/>
    <lineage>
        <taxon>Eukaryota</taxon>
        <taxon>Fungi</taxon>
        <taxon>Dikarya</taxon>
        <taxon>Ascomycota</taxon>
        <taxon>Pezizomycotina</taxon>
        <taxon>Dothideomycetes</taxon>
        <taxon>Pleosporomycetidae</taxon>
        <taxon>Pleosporales</taxon>
        <taxon>Amniculicolaceae</taxon>
        <taxon>Amniculicola</taxon>
    </lineage>
</organism>
<sequence>MSTGVVFILGEEEEEEEEETKNHPVLSMIWVNDSHPKVAMKVESIRPEHYEHVVGNFYEIVVSCSLDIAKETFKGSVLGAFSQEVYDYHKPALEDYKGFIDRAPKTGKPLVAYFYWEVVRAFSRRPEGVKVEEWK</sequence>
<gene>
    <name evidence="1" type="ORF">P154DRAFT_568204</name>
</gene>
<accession>A0A6A5VWQ0</accession>
<evidence type="ECO:0000313" key="2">
    <source>
        <dbReference type="Proteomes" id="UP000799779"/>
    </source>
</evidence>